<evidence type="ECO:0000259" key="6">
    <source>
        <dbReference type="Pfam" id="PF01266"/>
    </source>
</evidence>
<dbReference type="Pfam" id="PF01266">
    <property type="entry name" value="DAO"/>
    <property type="match status" value="1"/>
</dbReference>
<comment type="caution">
    <text evidence="7">The sequence shown here is derived from an EMBL/GenBank/DDBJ whole genome shotgun (WGS) entry which is preliminary data.</text>
</comment>
<dbReference type="SUPFAM" id="SSF51905">
    <property type="entry name" value="FAD/NAD(P)-binding domain"/>
    <property type="match status" value="1"/>
</dbReference>
<keyword evidence="8" id="KW-1185">Reference proteome</keyword>
<evidence type="ECO:0000256" key="1">
    <source>
        <dbReference type="ARBA" id="ARBA00001974"/>
    </source>
</evidence>
<proteinExistence type="inferred from homology"/>
<dbReference type="InterPro" id="IPR006076">
    <property type="entry name" value="FAD-dep_OxRdtase"/>
</dbReference>
<evidence type="ECO:0000256" key="3">
    <source>
        <dbReference type="ARBA" id="ARBA00022827"/>
    </source>
</evidence>
<dbReference type="RefSeq" id="WP_369313689.1">
    <property type="nucleotide sequence ID" value="NZ_JBEHZE010000001.1"/>
</dbReference>
<dbReference type="PANTHER" id="PTHR43104">
    <property type="entry name" value="L-2-HYDROXYGLUTARATE DEHYDROGENASE, MITOCHONDRIAL"/>
    <property type="match status" value="1"/>
</dbReference>
<dbReference type="PANTHER" id="PTHR43104:SF4">
    <property type="entry name" value="L-2-HYDROXYGLUTARATE DEHYDROGENASE, MITOCHONDRIAL"/>
    <property type="match status" value="1"/>
</dbReference>
<evidence type="ECO:0000313" key="7">
    <source>
        <dbReference type="EMBL" id="MEX6633706.1"/>
    </source>
</evidence>
<comment type="similarity">
    <text evidence="5">Belongs to the L2HGDH family.</text>
</comment>
<dbReference type="Gene3D" id="3.50.50.60">
    <property type="entry name" value="FAD/NAD(P)-binding domain"/>
    <property type="match status" value="1"/>
</dbReference>
<gene>
    <name evidence="7" type="ORF">ABFZ84_09115</name>
</gene>
<dbReference type="EMBL" id="JBEHZE010000001">
    <property type="protein sequence ID" value="MEX6633706.1"/>
    <property type="molecule type" value="Genomic_DNA"/>
</dbReference>
<evidence type="ECO:0000256" key="5">
    <source>
        <dbReference type="ARBA" id="ARBA00037941"/>
    </source>
</evidence>
<organism evidence="7 8">
    <name type="scientific">Hyphococcus lacteus</name>
    <dbReference type="NCBI Taxonomy" id="3143536"/>
    <lineage>
        <taxon>Bacteria</taxon>
        <taxon>Pseudomonadati</taxon>
        <taxon>Pseudomonadota</taxon>
        <taxon>Alphaproteobacteria</taxon>
        <taxon>Parvularculales</taxon>
        <taxon>Parvularculaceae</taxon>
        <taxon>Hyphococcus</taxon>
    </lineage>
</organism>
<protein>
    <submittedName>
        <fullName evidence="7">NAD(P)/FAD-dependent oxidoreductase</fullName>
    </submittedName>
</protein>
<evidence type="ECO:0000256" key="4">
    <source>
        <dbReference type="ARBA" id="ARBA00023002"/>
    </source>
</evidence>
<keyword evidence="2" id="KW-0285">Flavoprotein</keyword>
<evidence type="ECO:0000256" key="2">
    <source>
        <dbReference type="ARBA" id="ARBA00022630"/>
    </source>
</evidence>
<feature type="domain" description="FAD dependent oxidoreductase" evidence="6">
    <location>
        <begin position="6"/>
        <end position="360"/>
    </location>
</feature>
<evidence type="ECO:0000313" key="8">
    <source>
        <dbReference type="Proteomes" id="UP001560685"/>
    </source>
</evidence>
<dbReference type="Gene3D" id="3.30.9.10">
    <property type="entry name" value="D-Amino Acid Oxidase, subunit A, domain 2"/>
    <property type="match status" value="1"/>
</dbReference>
<dbReference type="InterPro" id="IPR036188">
    <property type="entry name" value="FAD/NAD-bd_sf"/>
</dbReference>
<dbReference type="Proteomes" id="UP001560685">
    <property type="component" value="Unassembled WGS sequence"/>
</dbReference>
<accession>A0ABV3Z8F7</accession>
<reference evidence="7 8" key="1">
    <citation type="submission" date="2024-05" db="EMBL/GenBank/DDBJ databases">
        <title>Three bacterial strains, DH-69, EH-24, and ECK-19 isolated from coastal sediments.</title>
        <authorList>
            <person name="Ye Y.-Q."/>
            <person name="Du Z.-J."/>
        </authorList>
    </citation>
    <scope>NUCLEOTIDE SEQUENCE [LARGE SCALE GENOMIC DNA]</scope>
    <source>
        <strain evidence="7 8">ECK-19</strain>
    </source>
</reference>
<keyword evidence="3" id="KW-0274">FAD</keyword>
<sequence>MSEQVDVIVIGAGVIGLATARALARAGRDVIVVEKNEAFGEETSSRNSEVIHAGIQYKPDGVRAQLAVKGRDALYAFCKSHHVNHRRCGKLLVAIGDTEVAGLEPLKKKAESNGVDDLEIIDGATARRLEPGLYCDAAIRSPSSGIIDSHGLMLALLGEIEDAGGVLALSSPVVSGRVLSNGIELTVGRDDRMTLKASLVVNCGGLWSDQVARSIIGIPDESIPTLKYGKGQYFTYSGAAPFSRLIYPLPSPDSQGVHYTCDLGGQGKLGPDITFVDSNTNYDVDASRRAAFAASARRFWPDIDENKLVPGYAGIRPKLKGPGEEGDFMFSDPSHHGVPNYLGLYGIESPGLTTCLAVAERALSIIKKM</sequence>
<name>A0ABV3Z8F7_9PROT</name>
<keyword evidence="4" id="KW-0560">Oxidoreductase</keyword>
<comment type="cofactor">
    <cofactor evidence="1">
        <name>FAD</name>
        <dbReference type="ChEBI" id="CHEBI:57692"/>
    </cofactor>
</comment>